<dbReference type="SUPFAM" id="SSF51366">
    <property type="entry name" value="Ribulose-phoshate binding barrel"/>
    <property type="match status" value="1"/>
</dbReference>
<evidence type="ECO:0000313" key="3">
    <source>
        <dbReference type="EMBL" id="EDO15401.1"/>
    </source>
</evidence>
<dbReference type="InterPro" id="IPR013785">
    <property type="entry name" value="Aldolase_TIM"/>
</dbReference>
<dbReference type="STRING" id="436907.A7TQQ6"/>
<evidence type="ECO:0000256" key="2">
    <source>
        <dbReference type="RuleBase" id="RU003657"/>
    </source>
</evidence>
<gene>
    <name evidence="3" type="ORF">Kpol_1063p12</name>
</gene>
<name>A7TQQ6_VANPO</name>
<comment type="similarity">
    <text evidence="1 2">Belongs to the HisA/HisF family.</text>
</comment>
<dbReference type="HOGENOM" id="CLU_2251295_0_0_1"/>
<organism evidence="4">
    <name type="scientific">Vanderwaltozyma polyspora (strain ATCC 22028 / DSM 70294 / BCRC 21397 / CBS 2163 / NBRC 10782 / NRRL Y-8283 / UCD 57-17)</name>
    <name type="common">Kluyveromyces polysporus</name>
    <dbReference type="NCBI Taxonomy" id="436907"/>
    <lineage>
        <taxon>Eukaryota</taxon>
        <taxon>Fungi</taxon>
        <taxon>Dikarya</taxon>
        <taxon>Ascomycota</taxon>
        <taxon>Saccharomycotina</taxon>
        <taxon>Saccharomycetes</taxon>
        <taxon>Saccharomycetales</taxon>
        <taxon>Saccharomycetaceae</taxon>
        <taxon>Vanderwaltozyma</taxon>
    </lineage>
</organism>
<dbReference type="InterPro" id="IPR044524">
    <property type="entry name" value="Isoase_HisA-like"/>
</dbReference>
<sequence>EETFKELSLYTDEFLIHAADVEGLCRGIDETLVKKLYEWTRNIDKHIKIVYAGGAKSVQDLELVDKLSSGKVDLTYGSSLDIFGGELVKFEDCCQWNKSQN</sequence>
<dbReference type="OrthoDB" id="446074at2759"/>
<dbReference type="GO" id="GO:0005737">
    <property type="term" value="C:cytoplasm"/>
    <property type="evidence" value="ECO:0007669"/>
    <property type="project" value="TreeGrafter"/>
</dbReference>
<dbReference type="PANTHER" id="PTHR43090:SF2">
    <property type="entry name" value="1-(5-PHOSPHORIBOSYL)-5-[(5-PHOSPHORIBOSYLAMINO)METHYLIDENEAMINO] IMIDAZOLE-4-CARBOXAMIDE ISOMERASE"/>
    <property type="match status" value="1"/>
</dbReference>
<dbReference type="GO" id="GO:0000162">
    <property type="term" value="P:L-tryptophan biosynthetic process"/>
    <property type="evidence" value="ECO:0007669"/>
    <property type="project" value="TreeGrafter"/>
</dbReference>
<dbReference type="Proteomes" id="UP000000267">
    <property type="component" value="Unassembled WGS sequence"/>
</dbReference>
<reference evidence="3 4" key="1">
    <citation type="journal article" date="2007" name="Proc. Natl. Acad. Sci. U.S.A.">
        <title>Independent sorting-out of thousands of duplicated gene pairs in two yeast species descended from a whole-genome duplication.</title>
        <authorList>
            <person name="Scannell D.R."/>
            <person name="Frank A.C."/>
            <person name="Conant G.C."/>
            <person name="Byrne K.P."/>
            <person name="Woolfit M."/>
            <person name="Wolfe K.H."/>
        </authorList>
    </citation>
    <scope>NUCLEOTIDE SEQUENCE [LARGE SCALE GENOMIC DNA]</scope>
    <source>
        <strain evidence="4">ATCC 22028 / DSM 70294 / BCRC 21397 / CBS 2163 / NBRC 10782 / NRRL Y-8283 / UCD 57-17</strain>
    </source>
</reference>
<dbReference type="OMA" id="TRETIQM"/>
<keyword evidence="4" id="KW-1185">Reference proteome</keyword>
<dbReference type="eggNOG" id="KOG3055">
    <property type="taxonomic scope" value="Eukaryota"/>
</dbReference>
<proteinExistence type="inferred from homology"/>
<dbReference type="InterPro" id="IPR011060">
    <property type="entry name" value="RibuloseP-bd_barrel"/>
</dbReference>
<dbReference type="Gene3D" id="3.20.20.70">
    <property type="entry name" value="Aldolase class I"/>
    <property type="match status" value="1"/>
</dbReference>
<dbReference type="KEGG" id="vpo:Kpol_1063p12"/>
<accession>A7TQQ6</accession>
<dbReference type="PANTHER" id="PTHR43090">
    <property type="entry name" value="1-(5-PHOSPHORIBOSYL)-5-[(5-PHOSPHORIBOSYLAMINO)METHYLIDENEAMINO] IMIDAZOLE-4-CARBOXAMIDE ISOMERASE"/>
    <property type="match status" value="1"/>
</dbReference>
<dbReference type="Pfam" id="PF00977">
    <property type="entry name" value="His_biosynth"/>
    <property type="match status" value="1"/>
</dbReference>
<dbReference type="RefSeq" id="XP_001643259.1">
    <property type="nucleotide sequence ID" value="XM_001643209.1"/>
</dbReference>
<evidence type="ECO:0000313" key="4">
    <source>
        <dbReference type="Proteomes" id="UP000000267"/>
    </source>
</evidence>
<keyword evidence="2" id="KW-0368">Histidine biosynthesis</keyword>
<dbReference type="InParanoid" id="A7TQQ6"/>
<dbReference type="AlphaFoldDB" id="A7TQQ6"/>
<dbReference type="GO" id="GO:0003949">
    <property type="term" value="F:1-(5-phosphoribosyl)-5-[(5-phosphoribosylamino)methylideneamino]imidazole-4-carboxamide isomerase activity"/>
    <property type="evidence" value="ECO:0007669"/>
    <property type="project" value="EnsemblFungi"/>
</dbReference>
<dbReference type="InterPro" id="IPR006062">
    <property type="entry name" value="His_biosynth"/>
</dbReference>
<dbReference type="GeneID" id="5543491"/>
<dbReference type="GO" id="GO:0000105">
    <property type="term" value="P:L-histidine biosynthetic process"/>
    <property type="evidence" value="ECO:0007669"/>
    <property type="project" value="UniProtKB-KW"/>
</dbReference>
<protein>
    <submittedName>
        <fullName evidence="3">Uncharacterized protein</fullName>
    </submittedName>
</protein>
<keyword evidence="2" id="KW-0028">Amino-acid biosynthesis</keyword>
<dbReference type="EMBL" id="DS480462">
    <property type="protein sequence ID" value="EDO15401.1"/>
    <property type="molecule type" value="Genomic_DNA"/>
</dbReference>
<evidence type="ECO:0000256" key="1">
    <source>
        <dbReference type="ARBA" id="ARBA00009667"/>
    </source>
</evidence>
<feature type="non-terminal residue" evidence="3">
    <location>
        <position position="1"/>
    </location>
</feature>